<evidence type="ECO:0000313" key="1">
    <source>
        <dbReference type="EMBL" id="PRP66878.1"/>
    </source>
</evidence>
<proteinExistence type="predicted"/>
<keyword evidence="2" id="KW-1185">Reference proteome</keyword>
<organism evidence="1 2">
    <name type="scientific">Nonlabens agnitus</name>
    <dbReference type="NCBI Taxonomy" id="870484"/>
    <lineage>
        <taxon>Bacteria</taxon>
        <taxon>Pseudomonadati</taxon>
        <taxon>Bacteroidota</taxon>
        <taxon>Flavobacteriia</taxon>
        <taxon>Flavobacteriales</taxon>
        <taxon>Flavobacteriaceae</taxon>
        <taxon>Nonlabens</taxon>
    </lineage>
</organism>
<dbReference type="RefSeq" id="WP_105982663.1">
    <property type="nucleotide sequence ID" value="NZ_MQUC01000003.1"/>
</dbReference>
<protein>
    <submittedName>
        <fullName evidence="1">Uncharacterized protein</fullName>
    </submittedName>
</protein>
<dbReference type="AlphaFoldDB" id="A0A2S9WTR9"/>
<accession>A0A2S9WTR9</accession>
<reference evidence="1 2" key="1">
    <citation type="submission" date="2016-11" db="EMBL/GenBank/DDBJ databases">
        <title>Trade-off between light-utilization and light-protection in marine flavobacteria.</title>
        <authorList>
            <person name="Kumagai Y."/>
        </authorList>
    </citation>
    <scope>NUCLEOTIDE SEQUENCE [LARGE SCALE GENOMIC DNA]</scope>
    <source>
        <strain evidence="1 2">JCM 17109</strain>
    </source>
</reference>
<dbReference type="OrthoDB" id="1144128at2"/>
<dbReference type="Proteomes" id="UP000239532">
    <property type="component" value="Unassembled WGS sequence"/>
</dbReference>
<evidence type="ECO:0000313" key="2">
    <source>
        <dbReference type="Proteomes" id="UP000239532"/>
    </source>
</evidence>
<dbReference type="EMBL" id="MQUC01000003">
    <property type="protein sequence ID" value="PRP66878.1"/>
    <property type="molecule type" value="Genomic_DNA"/>
</dbReference>
<comment type="caution">
    <text evidence="1">The sequence shown here is derived from an EMBL/GenBank/DDBJ whole genome shotgun (WGS) entry which is preliminary data.</text>
</comment>
<gene>
    <name evidence="1" type="ORF">BST86_07085</name>
</gene>
<sequence length="91" mass="10800">MTTTIQYIDFEPRVLEKSFWGTHTYETVDATLERANEWIRRHYSKEIVNVETVILPNIYIKEKAQTNQTTKYPTGGSIVQTFQIIRIWYKG</sequence>
<name>A0A2S9WTR9_9FLAO</name>